<name>A0A9W3DIY0_RAPSA</name>
<evidence type="ECO:0000313" key="2">
    <source>
        <dbReference type="Proteomes" id="UP000504610"/>
    </source>
</evidence>
<dbReference type="Proteomes" id="UP000504610">
    <property type="component" value="Chromosome 4"/>
</dbReference>
<accession>A0A9W3DIY0</accession>
<dbReference type="GeneID" id="130511016"/>
<organism evidence="2 3">
    <name type="scientific">Raphanus sativus</name>
    <name type="common">Radish</name>
    <name type="synonym">Raphanus raphanistrum var. sativus</name>
    <dbReference type="NCBI Taxonomy" id="3726"/>
    <lineage>
        <taxon>Eukaryota</taxon>
        <taxon>Viridiplantae</taxon>
        <taxon>Streptophyta</taxon>
        <taxon>Embryophyta</taxon>
        <taxon>Tracheophyta</taxon>
        <taxon>Spermatophyta</taxon>
        <taxon>Magnoliopsida</taxon>
        <taxon>eudicotyledons</taxon>
        <taxon>Gunneridae</taxon>
        <taxon>Pentapetalae</taxon>
        <taxon>rosids</taxon>
        <taxon>malvids</taxon>
        <taxon>Brassicales</taxon>
        <taxon>Brassicaceae</taxon>
        <taxon>Brassiceae</taxon>
        <taxon>Raphanus</taxon>
    </lineage>
</organism>
<sequence length="102" mass="11424">MDARMALLKSGANHHGYKFWQLACISCRQTVRQLFHPVLSVLKQSNGPRKPSRRCSVSAASQKLQSRSQQIPEIKSEVDLGESPRQLPVDPSTVYGQPGYFL</sequence>
<reference evidence="2" key="1">
    <citation type="journal article" date="2019" name="Database">
        <title>The radish genome database (RadishGD): an integrated information resource for radish genomics.</title>
        <authorList>
            <person name="Yu H.J."/>
            <person name="Baek S."/>
            <person name="Lee Y.J."/>
            <person name="Cho A."/>
            <person name="Mun J.H."/>
        </authorList>
    </citation>
    <scope>NUCLEOTIDE SEQUENCE [LARGE SCALE GENOMIC DNA]</scope>
    <source>
        <strain evidence="2">cv. WK10039</strain>
    </source>
</reference>
<feature type="compositionally biased region" description="Polar residues" evidence="1">
    <location>
        <begin position="58"/>
        <end position="71"/>
    </location>
</feature>
<keyword evidence="2" id="KW-1185">Reference proteome</keyword>
<proteinExistence type="predicted"/>
<evidence type="ECO:0000256" key="1">
    <source>
        <dbReference type="SAM" id="MobiDB-lite"/>
    </source>
</evidence>
<dbReference type="RefSeq" id="XP_056863774.1">
    <property type="nucleotide sequence ID" value="XM_057007794.1"/>
</dbReference>
<protein>
    <submittedName>
        <fullName evidence="3">Transcriptional corepressor LEUNIG_HOMOLOG-like</fullName>
    </submittedName>
</protein>
<gene>
    <name evidence="3" type="primary">LOC130511016</name>
</gene>
<dbReference type="AlphaFoldDB" id="A0A9W3DIY0"/>
<dbReference type="OrthoDB" id="5600002at2759"/>
<reference evidence="3" key="2">
    <citation type="submission" date="2025-08" db="UniProtKB">
        <authorList>
            <consortium name="RefSeq"/>
        </authorList>
    </citation>
    <scope>IDENTIFICATION</scope>
    <source>
        <tissue evidence="3">Leaf</tissue>
    </source>
</reference>
<dbReference type="KEGG" id="rsz:130511016"/>
<feature type="region of interest" description="Disordered" evidence="1">
    <location>
        <begin position="43"/>
        <end position="102"/>
    </location>
</feature>
<evidence type="ECO:0000313" key="3">
    <source>
        <dbReference type="RefSeq" id="XP_056863774.1"/>
    </source>
</evidence>